<keyword evidence="6 8" id="KW-0472">Membrane</keyword>
<gene>
    <name evidence="10" type="ORF">K402DRAFT_410709</name>
</gene>
<evidence type="ECO:0000256" key="8">
    <source>
        <dbReference type="SAM" id="Phobius"/>
    </source>
</evidence>
<name>A0A6G1H8H6_9PEZI</name>
<dbReference type="PANTHER" id="PTHR48022">
    <property type="entry name" value="PLASTIDIC GLUCOSE TRANSPORTER 4"/>
    <property type="match status" value="1"/>
</dbReference>
<dbReference type="PROSITE" id="PS00216">
    <property type="entry name" value="SUGAR_TRANSPORT_1"/>
    <property type="match status" value="1"/>
</dbReference>
<keyword evidence="3" id="KW-0813">Transport</keyword>
<feature type="transmembrane region" description="Helical" evidence="8">
    <location>
        <begin position="314"/>
        <end position="338"/>
    </location>
</feature>
<feature type="region of interest" description="Disordered" evidence="7">
    <location>
        <begin position="494"/>
        <end position="534"/>
    </location>
</feature>
<dbReference type="SUPFAM" id="SSF103473">
    <property type="entry name" value="MFS general substrate transporter"/>
    <property type="match status" value="1"/>
</dbReference>
<feature type="transmembrane region" description="Helical" evidence="8">
    <location>
        <begin position="276"/>
        <end position="302"/>
    </location>
</feature>
<organism evidence="10 11">
    <name type="scientific">Aulographum hederae CBS 113979</name>
    <dbReference type="NCBI Taxonomy" id="1176131"/>
    <lineage>
        <taxon>Eukaryota</taxon>
        <taxon>Fungi</taxon>
        <taxon>Dikarya</taxon>
        <taxon>Ascomycota</taxon>
        <taxon>Pezizomycotina</taxon>
        <taxon>Dothideomycetes</taxon>
        <taxon>Pleosporomycetidae</taxon>
        <taxon>Aulographales</taxon>
        <taxon>Aulographaceae</taxon>
    </lineage>
</organism>
<dbReference type="AlphaFoldDB" id="A0A6G1H8H6"/>
<feature type="transmembrane region" description="Helical" evidence="8">
    <location>
        <begin position="130"/>
        <end position="148"/>
    </location>
</feature>
<feature type="domain" description="Major facilitator superfamily (MFS) profile" evidence="9">
    <location>
        <begin position="21"/>
        <end position="489"/>
    </location>
</feature>
<reference evidence="10" key="1">
    <citation type="journal article" date="2020" name="Stud. Mycol.">
        <title>101 Dothideomycetes genomes: a test case for predicting lifestyles and emergence of pathogens.</title>
        <authorList>
            <person name="Haridas S."/>
            <person name="Albert R."/>
            <person name="Binder M."/>
            <person name="Bloem J."/>
            <person name="Labutti K."/>
            <person name="Salamov A."/>
            <person name="Andreopoulos B."/>
            <person name="Baker S."/>
            <person name="Barry K."/>
            <person name="Bills G."/>
            <person name="Bluhm B."/>
            <person name="Cannon C."/>
            <person name="Castanera R."/>
            <person name="Culley D."/>
            <person name="Daum C."/>
            <person name="Ezra D."/>
            <person name="Gonzalez J."/>
            <person name="Henrissat B."/>
            <person name="Kuo A."/>
            <person name="Liang C."/>
            <person name="Lipzen A."/>
            <person name="Lutzoni F."/>
            <person name="Magnuson J."/>
            <person name="Mondo S."/>
            <person name="Nolan M."/>
            <person name="Ohm R."/>
            <person name="Pangilinan J."/>
            <person name="Park H.-J."/>
            <person name="Ramirez L."/>
            <person name="Alfaro M."/>
            <person name="Sun H."/>
            <person name="Tritt A."/>
            <person name="Yoshinaga Y."/>
            <person name="Zwiers L.-H."/>
            <person name="Turgeon B."/>
            <person name="Goodwin S."/>
            <person name="Spatafora J."/>
            <person name="Crous P."/>
            <person name="Grigoriev I."/>
        </authorList>
    </citation>
    <scope>NUCLEOTIDE SEQUENCE</scope>
    <source>
        <strain evidence="10">CBS 113979</strain>
    </source>
</reference>
<feature type="transmembrane region" description="Helical" evidence="8">
    <location>
        <begin position="102"/>
        <end position="124"/>
    </location>
</feature>
<dbReference type="InterPro" id="IPR036259">
    <property type="entry name" value="MFS_trans_sf"/>
</dbReference>
<dbReference type="PROSITE" id="PS50850">
    <property type="entry name" value="MFS"/>
    <property type="match status" value="1"/>
</dbReference>
<evidence type="ECO:0000313" key="11">
    <source>
        <dbReference type="Proteomes" id="UP000800041"/>
    </source>
</evidence>
<comment type="similarity">
    <text evidence="2">Belongs to the major facilitator superfamily. Sugar transporter (TC 2.A.1.1) family.</text>
</comment>
<feature type="transmembrane region" description="Helical" evidence="8">
    <location>
        <begin position="399"/>
        <end position="422"/>
    </location>
</feature>
<feature type="compositionally biased region" description="Acidic residues" evidence="7">
    <location>
        <begin position="505"/>
        <end position="514"/>
    </location>
</feature>
<feature type="transmembrane region" description="Helical" evidence="8">
    <location>
        <begin position="199"/>
        <end position="218"/>
    </location>
</feature>
<sequence length="534" mass="57840">MYREKVKDTPKKVLNPKLWTGVFVFGLMGAARGLDEGLIGTTYTLPSFIARFGLEDPSLSTAERADLLSNIASMVQLGSILGALIAFWLTEKIGRLWATRQLCLVWAAGISIFLAAAPTGNIAMVYAGRFIAGVGIEQTTVVAPTYLAEIALPAIRGFRVCMFSGSVYLGIMVAYFASWSSSIHLTNSKQAQWPIPNSLHIVFSSMIFLLSFLARTLATSALERLRKLPSSHPFVQQELKAIVSQLPHTQAPLSQTPTLLTSLRALLFHAPNRNKLLITLSMQLLSQWSGASSITMYAPYYFSLIGKTSNKDQLLVTTLLGVVKFVSAVLCAIFLIDFIGRRKALGIGISLQLISLLYIAIFLGVTGNATGPDPESASGGTHPTTTTTAIKPNTHATHVAILSVYVSALAWALGWNSIQYLLPAETFSLPLRALGSSFTTTAHFATQYGNSKAVPRMLLAMGGGGTMGMFAGITGIGGLWAWWWLPEGAGRALEDGDNDDHVDGEAGMELEETENVNCRRRQAERGDGDERYRR</sequence>
<dbReference type="Gene3D" id="1.20.1250.20">
    <property type="entry name" value="MFS general substrate transporter like domains"/>
    <property type="match status" value="1"/>
</dbReference>
<evidence type="ECO:0000256" key="5">
    <source>
        <dbReference type="ARBA" id="ARBA00022989"/>
    </source>
</evidence>
<dbReference type="InterPro" id="IPR050360">
    <property type="entry name" value="MFS_Sugar_Transporters"/>
</dbReference>
<keyword evidence="10" id="KW-0762">Sugar transport</keyword>
<dbReference type="InterPro" id="IPR003663">
    <property type="entry name" value="Sugar/inositol_transpt"/>
</dbReference>
<dbReference type="Pfam" id="PF00083">
    <property type="entry name" value="Sugar_tr"/>
    <property type="match status" value="1"/>
</dbReference>
<dbReference type="GO" id="GO:0016020">
    <property type="term" value="C:membrane"/>
    <property type="evidence" value="ECO:0007669"/>
    <property type="project" value="UniProtKB-SubCell"/>
</dbReference>
<feature type="transmembrane region" description="Helical" evidence="8">
    <location>
        <begin position="458"/>
        <end position="483"/>
    </location>
</feature>
<feature type="compositionally biased region" description="Basic and acidic residues" evidence="7">
    <location>
        <begin position="521"/>
        <end position="534"/>
    </location>
</feature>
<dbReference type="PRINTS" id="PR00171">
    <property type="entry name" value="SUGRTRNSPORT"/>
</dbReference>
<proteinExistence type="inferred from homology"/>
<dbReference type="InterPro" id="IPR005829">
    <property type="entry name" value="Sugar_transporter_CS"/>
</dbReference>
<keyword evidence="11" id="KW-1185">Reference proteome</keyword>
<comment type="subcellular location">
    <subcellularLocation>
        <location evidence="1">Membrane</location>
        <topology evidence="1">Multi-pass membrane protein</topology>
    </subcellularLocation>
</comment>
<dbReference type="EMBL" id="ML977144">
    <property type="protein sequence ID" value="KAF1989533.1"/>
    <property type="molecule type" value="Genomic_DNA"/>
</dbReference>
<evidence type="ECO:0000256" key="7">
    <source>
        <dbReference type="SAM" id="MobiDB-lite"/>
    </source>
</evidence>
<feature type="transmembrane region" description="Helical" evidence="8">
    <location>
        <begin position="345"/>
        <end position="365"/>
    </location>
</feature>
<feature type="transmembrane region" description="Helical" evidence="8">
    <location>
        <begin position="160"/>
        <end position="179"/>
    </location>
</feature>
<evidence type="ECO:0000256" key="3">
    <source>
        <dbReference type="ARBA" id="ARBA00022448"/>
    </source>
</evidence>
<keyword evidence="4 8" id="KW-0812">Transmembrane</keyword>
<evidence type="ECO:0000256" key="2">
    <source>
        <dbReference type="ARBA" id="ARBA00010992"/>
    </source>
</evidence>
<dbReference type="Proteomes" id="UP000800041">
    <property type="component" value="Unassembled WGS sequence"/>
</dbReference>
<evidence type="ECO:0000256" key="6">
    <source>
        <dbReference type="ARBA" id="ARBA00023136"/>
    </source>
</evidence>
<evidence type="ECO:0000256" key="4">
    <source>
        <dbReference type="ARBA" id="ARBA00022692"/>
    </source>
</evidence>
<dbReference type="OrthoDB" id="5296287at2759"/>
<accession>A0A6G1H8H6</accession>
<dbReference type="PANTHER" id="PTHR48022:SF8">
    <property type="entry name" value="MAJOR FACILITATOR SUPERFAMILY (MFS) PROFILE DOMAIN-CONTAINING PROTEIN-RELATED"/>
    <property type="match status" value="1"/>
</dbReference>
<evidence type="ECO:0000313" key="10">
    <source>
        <dbReference type="EMBL" id="KAF1989533.1"/>
    </source>
</evidence>
<keyword evidence="5 8" id="KW-1133">Transmembrane helix</keyword>
<evidence type="ECO:0000259" key="9">
    <source>
        <dbReference type="PROSITE" id="PS50850"/>
    </source>
</evidence>
<dbReference type="InterPro" id="IPR020846">
    <property type="entry name" value="MFS_dom"/>
</dbReference>
<dbReference type="GO" id="GO:0005351">
    <property type="term" value="F:carbohydrate:proton symporter activity"/>
    <property type="evidence" value="ECO:0007669"/>
    <property type="project" value="TreeGrafter"/>
</dbReference>
<feature type="transmembrane region" description="Helical" evidence="8">
    <location>
        <begin position="67"/>
        <end position="90"/>
    </location>
</feature>
<evidence type="ECO:0000256" key="1">
    <source>
        <dbReference type="ARBA" id="ARBA00004141"/>
    </source>
</evidence>
<protein>
    <submittedName>
        <fullName evidence="10">Sugar transporter family protein</fullName>
    </submittedName>
</protein>
<dbReference type="InterPro" id="IPR005828">
    <property type="entry name" value="MFS_sugar_transport-like"/>
</dbReference>